<evidence type="ECO:0008006" key="5">
    <source>
        <dbReference type="Google" id="ProtNLM"/>
    </source>
</evidence>
<evidence type="ECO:0000313" key="3">
    <source>
        <dbReference type="Proteomes" id="UP000292340"/>
    </source>
</evidence>
<evidence type="ECO:0000313" key="2">
    <source>
        <dbReference type="EMBL" id="RYN86583.1"/>
    </source>
</evidence>
<dbReference type="SMART" id="SM00855">
    <property type="entry name" value="PGAM"/>
    <property type="match status" value="1"/>
</dbReference>
<dbReference type="GO" id="GO:0016791">
    <property type="term" value="F:phosphatase activity"/>
    <property type="evidence" value="ECO:0007669"/>
    <property type="project" value="TreeGrafter"/>
</dbReference>
<accession>A0A4Q4RDW3</accession>
<dbReference type="Gene3D" id="3.40.50.1240">
    <property type="entry name" value="Phosphoglycerate mutase-like"/>
    <property type="match status" value="1"/>
</dbReference>
<name>A0A4Q4RDW3_9PLEO</name>
<comment type="caution">
    <text evidence="1">The sequence shown here is derived from an EMBL/GenBank/DDBJ whole genome shotgun (WGS) entry which is preliminary data.</text>
</comment>
<dbReference type="SUPFAM" id="SSF53254">
    <property type="entry name" value="Phosphoglycerate mutase-like"/>
    <property type="match status" value="1"/>
</dbReference>
<reference evidence="1" key="1">
    <citation type="submission" date="2017-10" db="EMBL/GenBank/DDBJ databases">
        <authorList>
            <person name="Armitage A.D."/>
            <person name="Barbara D.J."/>
            <person name="Woodhall J.W."/>
            <person name="Sreenivasaprasad S."/>
            <person name="Lane C.R."/>
            <person name="Clarkson J.P."/>
            <person name="Harrison R.J."/>
        </authorList>
    </citation>
    <scope>NUCLEOTIDE SEQUENCE</scope>
    <source>
        <strain evidence="1">FERA 1164</strain>
        <strain evidence="2">FERA 635</strain>
    </source>
</reference>
<dbReference type="OrthoDB" id="496981at2759"/>
<dbReference type="InterPro" id="IPR013078">
    <property type="entry name" value="His_Pase_superF_clade-1"/>
</dbReference>
<dbReference type="InterPro" id="IPR050275">
    <property type="entry name" value="PGM_Phosphatase"/>
</dbReference>
<keyword evidence="4" id="KW-1185">Reference proteome</keyword>
<dbReference type="Proteomes" id="UP000293195">
    <property type="component" value="Unassembled WGS sequence"/>
</dbReference>
<dbReference type="EMBL" id="PDXF01000135">
    <property type="protein sequence ID" value="RYN86583.1"/>
    <property type="molecule type" value="Genomic_DNA"/>
</dbReference>
<dbReference type="GO" id="GO:0005737">
    <property type="term" value="C:cytoplasm"/>
    <property type="evidence" value="ECO:0007669"/>
    <property type="project" value="TreeGrafter"/>
</dbReference>
<dbReference type="EMBL" id="PDXB01000050">
    <property type="protein sequence ID" value="RYN18407.1"/>
    <property type="molecule type" value="Genomic_DNA"/>
</dbReference>
<reference evidence="1 4" key="2">
    <citation type="journal article" date="2019" name="bioRxiv">
        <title>Genomics, evolutionary history and diagnostics of the Alternaria alternata species group including apple and Asian pear pathotypes.</title>
        <authorList>
            <person name="Armitage A.D."/>
            <person name="Cockerton H.M."/>
            <person name="Sreenivasaprasad S."/>
            <person name="Woodhall J.W."/>
            <person name="Lane C.R."/>
            <person name="Harrison R.J."/>
            <person name="Clarkson J.P."/>
        </authorList>
    </citation>
    <scope>NUCLEOTIDE SEQUENCE</scope>
    <source>
        <strain evidence="1">FERA 1164</strain>
        <strain evidence="4">FERA 635</strain>
    </source>
</reference>
<protein>
    <recommendedName>
        <fullName evidence="5">Phosphoglycerate mutase</fullName>
    </recommendedName>
</protein>
<evidence type="ECO:0000313" key="1">
    <source>
        <dbReference type="EMBL" id="RYN18407.1"/>
    </source>
</evidence>
<dbReference type="PANTHER" id="PTHR48100">
    <property type="entry name" value="BROAD-SPECIFICITY PHOSPHATASE YOR283W-RELATED"/>
    <property type="match status" value="1"/>
</dbReference>
<gene>
    <name evidence="1" type="ORF">AA0115_g11346</name>
    <name evidence="2" type="ORF">AA0119_g12748</name>
</gene>
<dbReference type="Pfam" id="PF00300">
    <property type="entry name" value="His_Phos_1"/>
    <property type="match status" value="1"/>
</dbReference>
<dbReference type="InterPro" id="IPR029033">
    <property type="entry name" value="His_PPase_superfam"/>
</dbReference>
<proteinExistence type="predicted"/>
<dbReference type="AlphaFoldDB" id="A0A4Q4RDW3"/>
<organism evidence="1 3">
    <name type="scientific">Alternaria tenuissima</name>
    <dbReference type="NCBI Taxonomy" id="119927"/>
    <lineage>
        <taxon>Eukaryota</taxon>
        <taxon>Fungi</taxon>
        <taxon>Dikarya</taxon>
        <taxon>Ascomycota</taxon>
        <taxon>Pezizomycotina</taxon>
        <taxon>Dothideomycetes</taxon>
        <taxon>Pleosporomycetidae</taxon>
        <taxon>Pleosporales</taxon>
        <taxon>Pleosporineae</taxon>
        <taxon>Pleosporaceae</taxon>
        <taxon>Alternaria</taxon>
        <taxon>Alternaria sect. Alternaria</taxon>
        <taxon>Alternaria alternata complex</taxon>
    </lineage>
</organism>
<dbReference type="PANTHER" id="PTHR48100:SF1">
    <property type="entry name" value="HISTIDINE PHOSPHATASE FAMILY PROTEIN-RELATED"/>
    <property type="match status" value="1"/>
</dbReference>
<dbReference type="CDD" id="cd07067">
    <property type="entry name" value="HP_PGM_like"/>
    <property type="match status" value="1"/>
</dbReference>
<evidence type="ECO:0000313" key="4">
    <source>
        <dbReference type="Proteomes" id="UP000293195"/>
    </source>
</evidence>
<dbReference type="Proteomes" id="UP000292340">
    <property type="component" value="Unassembled WGS sequence"/>
</dbReference>
<sequence length="303" mass="34539">MTSKSATCQFQFQAVSGFFIDFVEEARRDTSFRATTLPGLGLIDRTYETDVDKNSKDDQKLWKRFRDYVNYLNDQSAASTTYKVLYLTRHGLGFHNSFESEVGRDAWNSHWSHLDGDGKVIWADSQLNADGVKQAEALGEFWSDAVSNEGIPLPGTLYTSPLARCLNTTRLAFARTFEEQGVQFRPIVKESLRELITDHTCDRRSTRSWIEENYPDYLIEPNFSEKDSLWTGGHWETRDEHTARKQAVLEDIFSTDENAFIGLTVHSYAISAILRAVGLPEFRVREGSSIALLVKGEKIDRNN</sequence>